<accession>A0ABV0SEM1</accession>
<dbReference type="InterPro" id="IPR039782">
    <property type="entry name" value="VPS13B"/>
</dbReference>
<evidence type="ECO:0000313" key="2">
    <source>
        <dbReference type="Proteomes" id="UP001434883"/>
    </source>
</evidence>
<proteinExistence type="predicted"/>
<reference evidence="1 2" key="1">
    <citation type="submission" date="2021-06" db="EMBL/GenBank/DDBJ databases">
        <authorList>
            <person name="Palmer J.M."/>
        </authorList>
    </citation>
    <scope>NUCLEOTIDE SEQUENCE [LARGE SCALE GENOMIC DNA]</scope>
    <source>
        <strain evidence="1 2">XC_2019</strain>
        <tissue evidence="1">Muscle</tissue>
    </source>
</reference>
<dbReference type="PANTHER" id="PTHR12517:SF0">
    <property type="entry name" value="INTERMEMBRANE LIPID TRANSFER PROTEIN VPS13B"/>
    <property type="match status" value="1"/>
</dbReference>
<sequence>SSKLSVRILLSEASVALSDDITNPSGSMELLRLTLTKLLLSLVPAPISLPPELAEDSAMASSSFSVLMTDATLIEIYCYSLQVDNQLYNRTSFHFPILLCQDHRGASEPESSWSSDVNPTESPEVLEEFKHSCFLQLRMTLTGDRHTVEEVMFIFGFFFLCTFPFAHCTQHT</sequence>
<name>A0ABV0SEM1_9TELE</name>
<keyword evidence="2" id="KW-1185">Reference proteome</keyword>
<organism evidence="1 2">
    <name type="scientific">Xenoophorus captivus</name>
    <dbReference type="NCBI Taxonomy" id="1517983"/>
    <lineage>
        <taxon>Eukaryota</taxon>
        <taxon>Metazoa</taxon>
        <taxon>Chordata</taxon>
        <taxon>Craniata</taxon>
        <taxon>Vertebrata</taxon>
        <taxon>Euteleostomi</taxon>
        <taxon>Actinopterygii</taxon>
        <taxon>Neopterygii</taxon>
        <taxon>Teleostei</taxon>
        <taxon>Neoteleostei</taxon>
        <taxon>Acanthomorphata</taxon>
        <taxon>Ovalentaria</taxon>
        <taxon>Atherinomorphae</taxon>
        <taxon>Cyprinodontiformes</taxon>
        <taxon>Goodeidae</taxon>
        <taxon>Xenoophorus</taxon>
    </lineage>
</organism>
<evidence type="ECO:0000313" key="1">
    <source>
        <dbReference type="EMBL" id="MEQ2218675.1"/>
    </source>
</evidence>
<dbReference type="PANTHER" id="PTHR12517">
    <property type="entry name" value="VACUOLAR PROTEIN SORTING-ASSOCIATED PROTEIN 13B"/>
    <property type="match status" value="1"/>
</dbReference>
<dbReference type="EMBL" id="JAHRIN010077360">
    <property type="protein sequence ID" value="MEQ2218675.1"/>
    <property type="molecule type" value="Genomic_DNA"/>
</dbReference>
<feature type="non-terminal residue" evidence="1">
    <location>
        <position position="1"/>
    </location>
</feature>
<comment type="caution">
    <text evidence="1">The sequence shown here is derived from an EMBL/GenBank/DDBJ whole genome shotgun (WGS) entry which is preliminary data.</text>
</comment>
<dbReference type="Proteomes" id="UP001434883">
    <property type="component" value="Unassembled WGS sequence"/>
</dbReference>
<protein>
    <submittedName>
        <fullName evidence="1">Uncharacterized protein</fullName>
    </submittedName>
</protein>
<gene>
    <name evidence="1" type="ORF">XENOCAPTIV_006646</name>
</gene>